<dbReference type="Pfam" id="PF02302">
    <property type="entry name" value="PTS_IIB"/>
    <property type="match status" value="1"/>
</dbReference>
<keyword evidence="3" id="KW-0762">Sugar transport</keyword>
<dbReference type="InterPro" id="IPR051819">
    <property type="entry name" value="PTS_sugar-specific_EIIB"/>
</dbReference>
<keyword evidence="2" id="KW-0597">Phosphoprotein</keyword>
<keyword evidence="6" id="KW-0418">Kinase</keyword>
<feature type="domain" description="PTS EIIB type-3" evidence="8">
    <location>
        <begin position="1"/>
        <end position="107"/>
    </location>
</feature>
<dbReference type="PANTHER" id="PTHR34581:SF2">
    <property type="entry name" value="PTS SYSTEM N,N'-DIACETYLCHITOBIOSE-SPECIFIC EIIB COMPONENT"/>
    <property type="match status" value="1"/>
</dbReference>
<dbReference type="Gene3D" id="3.40.50.2300">
    <property type="match status" value="1"/>
</dbReference>
<keyword evidence="10" id="KW-1185">Reference proteome</keyword>
<keyword evidence="5" id="KW-0598">Phosphotransferase system</keyword>
<dbReference type="InterPro" id="IPR036095">
    <property type="entry name" value="PTS_EIIB-like_sf"/>
</dbReference>
<comment type="caution">
    <text evidence="9">The sequence shown here is derived from an EMBL/GenBank/DDBJ whole genome shotgun (WGS) entry which is preliminary data.</text>
</comment>
<accession>A0ABP6LU66</accession>
<protein>
    <recommendedName>
        <fullName evidence="8">PTS EIIB type-3 domain-containing protein</fullName>
    </recommendedName>
</protein>
<evidence type="ECO:0000256" key="4">
    <source>
        <dbReference type="ARBA" id="ARBA00022679"/>
    </source>
</evidence>
<keyword evidence="4" id="KW-0808">Transferase</keyword>
<evidence type="ECO:0000256" key="7">
    <source>
        <dbReference type="PROSITE-ProRule" id="PRU00423"/>
    </source>
</evidence>
<evidence type="ECO:0000256" key="2">
    <source>
        <dbReference type="ARBA" id="ARBA00022553"/>
    </source>
</evidence>
<evidence type="ECO:0000256" key="3">
    <source>
        <dbReference type="ARBA" id="ARBA00022597"/>
    </source>
</evidence>
<keyword evidence="1" id="KW-0813">Transport</keyword>
<feature type="modified residue" description="Phosphocysteine; by EIIA" evidence="7">
    <location>
        <position position="7"/>
    </location>
</feature>
<evidence type="ECO:0000313" key="9">
    <source>
        <dbReference type="EMBL" id="GAA3061196.1"/>
    </source>
</evidence>
<proteinExistence type="predicted"/>
<dbReference type="PROSITE" id="PS51100">
    <property type="entry name" value="PTS_EIIB_TYPE_3"/>
    <property type="match status" value="1"/>
</dbReference>
<evidence type="ECO:0000256" key="6">
    <source>
        <dbReference type="ARBA" id="ARBA00022777"/>
    </source>
</evidence>
<sequence>MEILVVCGAGASSTFVAQRARAALQREGLPHTVRAAADSALSGDLDDVDLLLLGPQLAAFREQVQDRLDSYSMRIPLVTLPPDIFSDLDGSRTLALILESLPVDRNDPEETS</sequence>
<dbReference type="InterPro" id="IPR013012">
    <property type="entry name" value="PTS_EIIB_3"/>
</dbReference>
<dbReference type="EMBL" id="BAAAVT010000007">
    <property type="protein sequence ID" value="GAA3061196.1"/>
    <property type="molecule type" value="Genomic_DNA"/>
</dbReference>
<gene>
    <name evidence="9" type="ORF">GCM10010529_13460</name>
</gene>
<dbReference type="RefSeq" id="WP_344684320.1">
    <property type="nucleotide sequence ID" value="NZ_BAAAVT010000007.1"/>
</dbReference>
<organism evidence="9 10">
    <name type="scientific">Nesterenkonia aethiopica</name>
    <dbReference type="NCBI Taxonomy" id="269144"/>
    <lineage>
        <taxon>Bacteria</taxon>
        <taxon>Bacillati</taxon>
        <taxon>Actinomycetota</taxon>
        <taxon>Actinomycetes</taxon>
        <taxon>Micrococcales</taxon>
        <taxon>Micrococcaceae</taxon>
        <taxon>Nesterenkonia</taxon>
    </lineage>
</organism>
<dbReference type="InterPro" id="IPR003501">
    <property type="entry name" value="PTS_EIIB_2/3"/>
</dbReference>
<dbReference type="Proteomes" id="UP001500236">
    <property type="component" value="Unassembled WGS sequence"/>
</dbReference>
<evidence type="ECO:0000256" key="1">
    <source>
        <dbReference type="ARBA" id="ARBA00022448"/>
    </source>
</evidence>
<dbReference type="PANTHER" id="PTHR34581">
    <property type="entry name" value="PTS SYSTEM N,N'-DIACETYLCHITOBIOSE-SPECIFIC EIIB COMPONENT"/>
    <property type="match status" value="1"/>
</dbReference>
<reference evidence="10" key="1">
    <citation type="journal article" date="2019" name="Int. J. Syst. Evol. Microbiol.">
        <title>The Global Catalogue of Microorganisms (GCM) 10K type strain sequencing project: providing services to taxonomists for standard genome sequencing and annotation.</title>
        <authorList>
            <consortium name="The Broad Institute Genomics Platform"/>
            <consortium name="The Broad Institute Genome Sequencing Center for Infectious Disease"/>
            <person name="Wu L."/>
            <person name="Ma J."/>
        </authorList>
    </citation>
    <scope>NUCLEOTIDE SEQUENCE [LARGE SCALE GENOMIC DNA]</scope>
    <source>
        <strain evidence="10">JCM 14309</strain>
    </source>
</reference>
<evidence type="ECO:0000259" key="8">
    <source>
        <dbReference type="PROSITE" id="PS51100"/>
    </source>
</evidence>
<dbReference type="SUPFAM" id="SSF52794">
    <property type="entry name" value="PTS system IIB component-like"/>
    <property type="match status" value="1"/>
</dbReference>
<name>A0ABP6LU66_9MICC</name>
<evidence type="ECO:0000256" key="5">
    <source>
        <dbReference type="ARBA" id="ARBA00022683"/>
    </source>
</evidence>
<evidence type="ECO:0000313" key="10">
    <source>
        <dbReference type="Proteomes" id="UP001500236"/>
    </source>
</evidence>